<dbReference type="InterPro" id="IPR027417">
    <property type="entry name" value="P-loop_NTPase"/>
</dbReference>
<keyword evidence="2" id="KW-0547">Nucleotide-binding</keyword>
<dbReference type="Proteomes" id="UP000184096">
    <property type="component" value="Chromosome I"/>
</dbReference>
<evidence type="ECO:0000313" key="6">
    <source>
        <dbReference type="EMBL" id="SHN63134.1"/>
    </source>
</evidence>
<dbReference type="PANTHER" id="PTHR45772:SF8">
    <property type="entry name" value="HIGH-AFFINITY BRANCHED-CHAIN AMINO ACID TRANSPORT ATP-BINDING PROTEIN"/>
    <property type="match status" value="1"/>
</dbReference>
<dbReference type="InterPro" id="IPR051120">
    <property type="entry name" value="ABC_AA/LPS_Transport"/>
</dbReference>
<keyword evidence="1" id="KW-0813">Transport</keyword>
<dbReference type="SUPFAM" id="SSF52540">
    <property type="entry name" value="P-loop containing nucleoside triphosphate hydrolases"/>
    <property type="match status" value="1"/>
</dbReference>
<comment type="function">
    <text evidence="4">Involved in beta-(1--&gt;2)glucan export. Transmembrane domains (TMD) form a pore in the inner membrane and the ATP-binding domain (NBD) is responsible for energy generation.</text>
</comment>
<dbReference type="AlphaFoldDB" id="A0A1M7SXM2"/>
<sequence length="242" mass="25769">MSPENAPLLNVSKLEKRFGGFYALDGLSFHVSSGEILGLVGPNGSGKTTAINVISGLYAPDGGEIVLEGGSIGGVASHKLVHRGINRTFQIPKPFLSLTVRQNVEVALAYGGATDVPAMADLLEEYRLAELADRPAADLNSSQQKMLDLVRALATRPRLLLLDELAAGLNPAELDWVTERIKALAKSGMAIIVVEHLMGFIEHITDRVIVMNAGKEIFEGKLAVAVKVPQVIEVFLGGEHAA</sequence>
<proteinExistence type="predicted"/>
<dbReference type="Gene3D" id="3.40.50.300">
    <property type="entry name" value="P-loop containing nucleotide triphosphate hydrolases"/>
    <property type="match status" value="1"/>
</dbReference>
<dbReference type="SMART" id="SM00382">
    <property type="entry name" value="AAA"/>
    <property type="match status" value="1"/>
</dbReference>
<evidence type="ECO:0000256" key="1">
    <source>
        <dbReference type="ARBA" id="ARBA00022448"/>
    </source>
</evidence>
<dbReference type="PANTHER" id="PTHR45772">
    <property type="entry name" value="CONSERVED COMPONENT OF ABC TRANSPORTER FOR NATURAL AMINO ACIDS-RELATED"/>
    <property type="match status" value="1"/>
</dbReference>
<evidence type="ECO:0000256" key="3">
    <source>
        <dbReference type="ARBA" id="ARBA00022840"/>
    </source>
</evidence>
<feature type="domain" description="ABC transporter" evidence="5">
    <location>
        <begin position="9"/>
        <end position="238"/>
    </location>
</feature>
<dbReference type="OrthoDB" id="9779872at2"/>
<keyword evidence="3 6" id="KW-0067">ATP-binding</keyword>
<dbReference type="GO" id="GO:0016887">
    <property type="term" value="F:ATP hydrolysis activity"/>
    <property type="evidence" value="ECO:0007669"/>
    <property type="project" value="InterPro"/>
</dbReference>
<dbReference type="RefSeq" id="WP_072816395.1">
    <property type="nucleotide sequence ID" value="NZ_LT670849.1"/>
</dbReference>
<organism evidence="6 7">
    <name type="scientific">Bradyrhizobium erythrophlei</name>
    <dbReference type="NCBI Taxonomy" id="1437360"/>
    <lineage>
        <taxon>Bacteria</taxon>
        <taxon>Pseudomonadati</taxon>
        <taxon>Pseudomonadota</taxon>
        <taxon>Alphaproteobacteria</taxon>
        <taxon>Hyphomicrobiales</taxon>
        <taxon>Nitrobacteraceae</taxon>
        <taxon>Bradyrhizobium</taxon>
    </lineage>
</organism>
<dbReference type="GO" id="GO:0005886">
    <property type="term" value="C:plasma membrane"/>
    <property type="evidence" value="ECO:0007669"/>
    <property type="project" value="TreeGrafter"/>
</dbReference>
<evidence type="ECO:0000259" key="5">
    <source>
        <dbReference type="PROSITE" id="PS50893"/>
    </source>
</evidence>
<name>A0A1M7SXM2_9BRAD</name>
<dbReference type="InterPro" id="IPR003593">
    <property type="entry name" value="AAA+_ATPase"/>
</dbReference>
<evidence type="ECO:0000313" key="7">
    <source>
        <dbReference type="Proteomes" id="UP000184096"/>
    </source>
</evidence>
<evidence type="ECO:0000256" key="4">
    <source>
        <dbReference type="ARBA" id="ARBA00024722"/>
    </source>
</evidence>
<accession>A0A1M7SXM2</accession>
<dbReference type="Pfam" id="PF00005">
    <property type="entry name" value="ABC_tran"/>
    <property type="match status" value="1"/>
</dbReference>
<keyword evidence="7" id="KW-1185">Reference proteome</keyword>
<gene>
    <name evidence="6" type="ORF">SAMN05444170_0395</name>
</gene>
<dbReference type="EMBL" id="LT670849">
    <property type="protein sequence ID" value="SHN63134.1"/>
    <property type="molecule type" value="Genomic_DNA"/>
</dbReference>
<protein>
    <submittedName>
        <fullName evidence="6">Amino acid/amide ABC transporter ATP-binding protein 1, HAAT family</fullName>
    </submittedName>
</protein>
<evidence type="ECO:0000256" key="2">
    <source>
        <dbReference type="ARBA" id="ARBA00022741"/>
    </source>
</evidence>
<reference evidence="7" key="1">
    <citation type="submission" date="2016-11" db="EMBL/GenBank/DDBJ databases">
        <authorList>
            <person name="Varghese N."/>
            <person name="Submissions S."/>
        </authorList>
    </citation>
    <scope>NUCLEOTIDE SEQUENCE [LARGE SCALE GENOMIC DNA]</scope>
    <source>
        <strain evidence="7">GAS401</strain>
    </source>
</reference>
<dbReference type="GO" id="GO:0005524">
    <property type="term" value="F:ATP binding"/>
    <property type="evidence" value="ECO:0007669"/>
    <property type="project" value="UniProtKB-KW"/>
</dbReference>
<dbReference type="InterPro" id="IPR003439">
    <property type="entry name" value="ABC_transporter-like_ATP-bd"/>
</dbReference>
<dbReference type="PROSITE" id="PS50893">
    <property type="entry name" value="ABC_TRANSPORTER_2"/>
    <property type="match status" value="1"/>
</dbReference>